<evidence type="ECO:0000259" key="7">
    <source>
        <dbReference type="Pfam" id="PF00144"/>
    </source>
</evidence>
<sequence length="416" mass="45423">MPINTTTIIDGGMGRELAKRTNNHIMKKSVQNTLNRVGLTILVAASLMSGAAQAASNNETLKIEVDKQAKLLMEEYDIPGISFGIIIDGESYLYNYGLADKQARIPVSDNTIFELGSISKTFAITLASYSELNGTLSLEDTADKYIPYLKNSAIGDTKLVNLATYSAGGLPLQVPDDVTDNQALFRYYKSWQPVFPVNSKRLYSNASIGLFGYISALSMGSDYTQLMEDEILPALNMPNTFVNVPSDRMDDYAFGYNAAGDAIRVNPGMLDAEAYGIKSTSADMTRYMAANMGLVSLDKDIQQSLENNRKGYYQVSTFTQGLAWEMYPFPASLDTLLEGNSMEVVLNAQTITADNRPTPVLNNVWANKTGATNGFGGYIAYIPSKKSGIVILANKNYPNADRVKAAYTILESAMTH</sequence>
<dbReference type="InterPro" id="IPR058136">
    <property type="entry name" value="AmpC"/>
</dbReference>
<evidence type="ECO:0000313" key="9">
    <source>
        <dbReference type="Proteomes" id="UP000247746"/>
    </source>
</evidence>
<dbReference type="EMBL" id="QJSU01000006">
    <property type="protein sequence ID" value="PYE38685.1"/>
    <property type="molecule type" value="Genomic_DNA"/>
</dbReference>
<dbReference type="Pfam" id="PF00144">
    <property type="entry name" value="Beta-lactamase"/>
    <property type="match status" value="1"/>
</dbReference>
<dbReference type="InterPro" id="IPR001586">
    <property type="entry name" value="Beta-lactam_class-C_AS"/>
</dbReference>
<dbReference type="PANTHER" id="PTHR46825">
    <property type="entry name" value="D-ALANYL-D-ALANINE-CARBOXYPEPTIDASE/ENDOPEPTIDASE AMPH"/>
    <property type="match status" value="1"/>
</dbReference>
<dbReference type="PROSITE" id="PS00336">
    <property type="entry name" value="BETA_LACTAMASE_C"/>
    <property type="match status" value="1"/>
</dbReference>
<keyword evidence="4 6" id="KW-0378">Hydrolase</keyword>
<dbReference type="PANTHER" id="PTHR46825:SF8">
    <property type="entry name" value="BETA-LACTAMASE-RELATED"/>
    <property type="match status" value="1"/>
</dbReference>
<dbReference type="GO" id="GO:0030288">
    <property type="term" value="C:outer membrane-bounded periplasmic space"/>
    <property type="evidence" value="ECO:0007669"/>
    <property type="project" value="InterPro"/>
</dbReference>
<dbReference type="InterPro" id="IPR050491">
    <property type="entry name" value="AmpC-like"/>
</dbReference>
<dbReference type="Proteomes" id="UP000247746">
    <property type="component" value="Unassembled WGS sequence"/>
</dbReference>
<gene>
    <name evidence="8" type="ORF">DFP82_10690</name>
</gene>
<evidence type="ECO:0000313" key="8">
    <source>
        <dbReference type="EMBL" id="PYE38685.1"/>
    </source>
</evidence>
<comment type="catalytic activity">
    <reaction evidence="1 6">
        <text>a beta-lactam + H2O = a substituted beta-amino acid</text>
        <dbReference type="Rhea" id="RHEA:20401"/>
        <dbReference type="ChEBI" id="CHEBI:15377"/>
        <dbReference type="ChEBI" id="CHEBI:35627"/>
        <dbReference type="ChEBI" id="CHEBI:140347"/>
        <dbReference type="EC" id="3.5.2.6"/>
    </reaction>
</comment>
<dbReference type="EC" id="3.5.2.6" evidence="3 6"/>
<comment type="caution">
    <text evidence="8">The sequence shown here is derived from an EMBL/GenBank/DDBJ whole genome shotgun (WGS) entry which is preliminary data.</text>
</comment>
<accession>A0A2V4VIM5</accession>
<evidence type="ECO:0000256" key="2">
    <source>
        <dbReference type="ARBA" id="ARBA00007840"/>
    </source>
</evidence>
<evidence type="ECO:0000256" key="5">
    <source>
        <dbReference type="ARBA" id="ARBA00023251"/>
    </source>
</evidence>
<evidence type="ECO:0000256" key="6">
    <source>
        <dbReference type="RuleBase" id="RU361140"/>
    </source>
</evidence>
<evidence type="ECO:0000256" key="4">
    <source>
        <dbReference type="ARBA" id="ARBA00022801"/>
    </source>
</evidence>
<dbReference type="GO" id="GO:0017001">
    <property type="term" value="P:antibiotic catabolic process"/>
    <property type="evidence" value="ECO:0007669"/>
    <property type="project" value="InterPro"/>
</dbReference>
<dbReference type="SUPFAM" id="SSF56601">
    <property type="entry name" value="beta-lactamase/transpeptidase-like"/>
    <property type="match status" value="1"/>
</dbReference>
<dbReference type="GO" id="GO:0008800">
    <property type="term" value="F:beta-lactamase activity"/>
    <property type="evidence" value="ECO:0007669"/>
    <property type="project" value="UniProtKB-UniRule"/>
</dbReference>
<dbReference type="GO" id="GO:0046677">
    <property type="term" value="P:response to antibiotic"/>
    <property type="evidence" value="ECO:0007669"/>
    <property type="project" value="UniProtKB-UniRule"/>
</dbReference>
<protein>
    <recommendedName>
        <fullName evidence="3 6">Beta-lactamase</fullName>
        <ecNumber evidence="3 6">3.5.2.6</ecNumber>
    </recommendedName>
</protein>
<reference evidence="8 9" key="1">
    <citation type="submission" date="2018-06" db="EMBL/GenBank/DDBJ databases">
        <title>Genomic Encyclopedia of Type Strains, Phase III (KMG-III): the genomes of soil and plant-associated and newly described type strains.</title>
        <authorList>
            <person name="Whitman W."/>
        </authorList>
    </citation>
    <scope>NUCLEOTIDE SEQUENCE [LARGE SCALE GENOMIC DNA]</scope>
    <source>
        <strain evidence="8 9">CECT 5889</strain>
    </source>
</reference>
<dbReference type="Gene3D" id="3.40.710.10">
    <property type="entry name" value="DD-peptidase/beta-lactamase superfamily"/>
    <property type="match status" value="1"/>
</dbReference>
<proteinExistence type="inferred from homology"/>
<dbReference type="AlphaFoldDB" id="A0A2V4VIM5"/>
<evidence type="ECO:0000256" key="1">
    <source>
        <dbReference type="ARBA" id="ARBA00001526"/>
    </source>
</evidence>
<keyword evidence="9" id="KW-1185">Reference proteome</keyword>
<dbReference type="InterPro" id="IPR012338">
    <property type="entry name" value="Beta-lactam/transpept-like"/>
</dbReference>
<dbReference type="InterPro" id="IPR001466">
    <property type="entry name" value="Beta-lactam-related"/>
</dbReference>
<dbReference type="NCBIfam" id="NF033085">
    <property type="entry name" value="bla_class_C"/>
    <property type="match status" value="1"/>
</dbReference>
<comment type="similarity">
    <text evidence="2 6">Belongs to the class-C beta-lactamase family.</text>
</comment>
<organism evidence="8 9">
    <name type="scientific">Psychrobacter fozii</name>
    <dbReference type="NCBI Taxonomy" id="198480"/>
    <lineage>
        <taxon>Bacteria</taxon>
        <taxon>Pseudomonadati</taxon>
        <taxon>Pseudomonadota</taxon>
        <taxon>Gammaproteobacteria</taxon>
        <taxon>Moraxellales</taxon>
        <taxon>Moraxellaceae</taxon>
        <taxon>Psychrobacter</taxon>
    </lineage>
</organism>
<evidence type="ECO:0000256" key="3">
    <source>
        <dbReference type="ARBA" id="ARBA00012865"/>
    </source>
</evidence>
<keyword evidence="5 6" id="KW-0046">Antibiotic resistance</keyword>
<feature type="domain" description="Beta-lactamase-related" evidence="7">
    <location>
        <begin position="68"/>
        <end position="412"/>
    </location>
</feature>
<name>A0A2V4VIM5_9GAMM</name>